<dbReference type="Proteomes" id="UP000030533">
    <property type="component" value="Unassembled WGS sequence"/>
</dbReference>
<name>A0A0A2AKH4_PROMR</name>
<organism evidence="2 3">
    <name type="scientific">Prochlorococcus marinus str. MIT 9314</name>
    <dbReference type="NCBI Taxonomy" id="167548"/>
    <lineage>
        <taxon>Bacteria</taxon>
        <taxon>Bacillati</taxon>
        <taxon>Cyanobacteriota</taxon>
        <taxon>Cyanophyceae</taxon>
        <taxon>Synechococcales</taxon>
        <taxon>Prochlorococcaceae</taxon>
        <taxon>Prochlorococcus</taxon>
    </lineage>
</organism>
<dbReference type="EMBL" id="JNAO01000011">
    <property type="protein sequence ID" value="KGG01010.1"/>
    <property type="molecule type" value="Genomic_DNA"/>
</dbReference>
<protein>
    <submittedName>
        <fullName evidence="2">Putative Nucleoside diphosphate kinase</fullName>
    </submittedName>
</protein>
<keyword evidence="1" id="KW-0812">Transmembrane</keyword>
<keyword evidence="2" id="KW-0418">Kinase</keyword>
<dbReference type="AlphaFoldDB" id="A0A0A2AKH4"/>
<accession>A0A0A2AKH4</accession>
<evidence type="ECO:0000313" key="3">
    <source>
        <dbReference type="Proteomes" id="UP000030533"/>
    </source>
</evidence>
<gene>
    <name evidence="2" type="ORF">EU98_1220</name>
</gene>
<evidence type="ECO:0000256" key="1">
    <source>
        <dbReference type="SAM" id="Phobius"/>
    </source>
</evidence>
<evidence type="ECO:0000313" key="2">
    <source>
        <dbReference type="EMBL" id="KGG01010.1"/>
    </source>
</evidence>
<proteinExistence type="predicted"/>
<feature type="transmembrane region" description="Helical" evidence="1">
    <location>
        <begin position="32"/>
        <end position="53"/>
    </location>
</feature>
<keyword evidence="2" id="KW-0808">Transferase</keyword>
<keyword evidence="1" id="KW-1133">Transmembrane helix</keyword>
<feature type="transmembrane region" description="Helical" evidence="1">
    <location>
        <begin position="80"/>
        <end position="105"/>
    </location>
</feature>
<dbReference type="GO" id="GO:0016301">
    <property type="term" value="F:kinase activity"/>
    <property type="evidence" value="ECO:0007669"/>
    <property type="project" value="UniProtKB-KW"/>
</dbReference>
<reference evidence="3" key="1">
    <citation type="journal article" date="2014" name="Sci. Data">
        <title>Genomes of diverse isolates of the marine cyanobacterium Prochlorococcus.</title>
        <authorList>
            <person name="Biller S."/>
            <person name="Berube P."/>
            <person name="Thompson J."/>
            <person name="Kelly L."/>
            <person name="Roggensack S."/>
            <person name="Awad L."/>
            <person name="Roache-Johnson K."/>
            <person name="Ding H."/>
            <person name="Giovannoni S.J."/>
            <person name="Moore L.R."/>
            <person name="Chisholm S.W."/>
        </authorList>
    </citation>
    <scope>NUCLEOTIDE SEQUENCE [LARGE SCALE GENOMIC DNA]</scope>
    <source>
        <strain evidence="3">MIT 9314</strain>
    </source>
</reference>
<keyword evidence="1" id="KW-0472">Membrane</keyword>
<sequence length="122" mass="14556">MADLNIPNLNIKPDKYIFKKKLNLRRKSKKRLFTESFFLFILSVLLFYINYLIPNKNLLLQNLPSTFNKSFLLLIDLFSYLYEILLVIFIFVSSFTALILMIGSFNRLFKVSKRKSKQIVYK</sequence>
<comment type="caution">
    <text evidence="2">The sequence shown here is derived from an EMBL/GenBank/DDBJ whole genome shotgun (WGS) entry which is preliminary data.</text>
</comment>